<dbReference type="Proteomes" id="UP000256748">
    <property type="component" value="Unassembled WGS sequence"/>
</dbReference>
<dbReference type="AlphaFoldDB" id="A0A3E1BXE6"/>
<proteinExistence type="predicted"/>
<evidence type="ECO:0000313" key="2">
    <source>
        <dbReference type="Proteomes" id="UP000256748"/>
    </source>
</evidence>
<sequence>MFWGKKTDHSASIEKIALSLIETGQETGVLPFLSLKEAAEYANDKSPLISPGFVQCHATIGTGFYNLEFKPHPEKGVYMSAYYYGEANDL</sequence>
<organism evidence="1 2">
    <name type="scientific">Rhizobium leguminosarum bv. trifolii</name>
    <dbReference type="NCBI Taxonomy" id="386"/>
    <lineage>
        <taxon>Bacteria</taxon>
        <taxon>Pseudomonadati</taxon>
        <taxon>Pseudomonadota</taxon>
        <taxon>Alphaproteobacteria</taxon>
        <taxon>Hyphomicrobiales</taxon>
        <taxon>Rhizobiaceae</taxon>
        <taxon>Rhizobium/Agrobacterium group</taxon>
        <taxon>Rhizobium</taxon>
    </lineage>
</organism>
<gene>
    <name evidence="1" type="ORF">B5K10_05520</name>
</gene>
<reference evidence="1 2" key="1">
    <citation type="submission" date="2017-03" db="EMBL/GenBank/DDBJ databases">
        <title>Genome analysis of Rhizobial strains effectives or ineffectives for nitrogen fixation isolated from bean seeds.</title>
        <authorList>
            <person name="Peralta H."/>
            <person name="Aguilar-Vera A."/>
            <person name="Mora Y."/>
            <person name="Vargas-Lagunas C."/>
            <person name="Girard L."/>
            <person name="Mora J."/>
        </authorList>
    </citation>
    <scope>NUCLEOTIDE SEQUENCE [LARGE SCALE GENOMIC DNA]</scope>
    <source>
        <strain evidence="1 2">CCGM5</strain>
    </source>
</reference>
<dbReference type="RefSeq" id="WP_116272633.1">
    <property type="nucleotide sequence ID" value="NZ_KZ859521.1"/>
</dbReference>
<accession>A0A3E1BXE6</accession>
<dbReference type="EMBL" id="NAOO01000004">
    <property type="protein sequence ID" value="RFB99964.1"/>
    <property type="molecule type" value="Genomic_DNA"/>
</dbReference>
<comment type="caution">
    <text evidence="1">The sequence shown here is derived from an EMBL/GenBank/DDBJ whole genome shotgun (WGS) entry which is preliminary data.</text>
</comment>
<name>A0A3E1BXE6_RHILT</name>
<protein>
    <submittedName>
        <fullName evidence="1">Uncharacterized protein</fullName>
    </submittedName>
</protein>
<evidence type="ECO:0000313" key="1">
    <source>
        <dbReference type="EMBL" id="RFB99964.1"/>
    </source>
</evidence>